<dbReference type="eggNOG" id="COG1281">
    <property type="taxonomic scope" value="Bacteria"/>
</dbReference>
<dbReference type="InterPro" id="IPR016154">
    <property type="entry name" value="Heat_shock_Hsp33_C"/>
</dbReference>
<dbReference type="SUPFAM" id="SSF118352">
    <property type="entry name" value="HSP33 redox switch-like"/>
    <property type="match status" value="1"/>
</dbReference>
<dbReference type="GO" id="GO:0005737">
    <property type="term" value="C:cytoplasm"/>
    <property type="evidence" value="ECO:0007669"/>
    <property type="project" value="UniProtKB-SubCell"/>
</dbReference>
<comment type="PTM">
    <text evidence="6">Under oxidizing conditions two disulfide bonds are formed involving the reactive cysteines. Under reducing conditions zinc is bound to the reactive cysteines and the protein is inactive.</text>
</comment>
<name>E3HAG7_ILYPC</name>
<protein>
    <recommendedName>
        <fullName evidence="6">33 kDa chaperonin</fullName>
    </recommendedName>
    <alternativeName>
        <fullName evidence="6">Heat shock protein 33 homolog</fullName>
        <shortName evidence="6">HSP33</shortName>
    </alternativeName>
</protein>
<reference evidence="7 8" key="1">
    <citation type="journal article" date="2010" name="Stand. Genomic Sci.">
        <title>Complete genome sequence of Ilyobacter polytropus type strain (CuHbu1).</title>
        <authorList>
            <person name="Sikorski J."/>
            <person name="Chertkov O."/>
            <person name="Lapidus A."/>
            <person name="Nolan M."/>
            <person name="Lucas S."/>
            <person name="Del Rio T.G."/>
            <person name="Tice H."/>
            <person name="Cheng J.F."/>
            <person name="Tapia R."/>
            <person name="Han C."/>
            <person name="Goodwin L."/>
            <person name="Pitluck S."/>
            <person name="Liolios K."/>
            <person name="Ivanova N."/>
            <person name="Mavromatis K."/>
            <person name="Mikhailova N."/>
            <person name="Pati A."/>
            <person name="Chen A."/>
            <person name="Palaniappan K."/>
            <person name="Land M."/>
            <person name="Hauser L."/>
            <person name="Chang Y.J."/>
            <person name="Jeffries C.D."/>
            <person name="Brambilla E."/>
            <person name="Yasawong M."/>
            <person name="Rohde M."/>
            <person name="Pukall R."/>
            <person name="Spring S."/>
            <person name="Goker M."/>
            <person name="Woyke T."/>
            <person name="Bristow J."/>
            <person name="Eisen J.A."/>
            <person name="Markowitz V."/>
            <person name="Hugenholtz P."/>
            <person name="Kyrpides N.C."/>
            <person name="Klenk H.P."/>
        </authorList>
    </citation>
    <scope>NUCLEOTIDE SEQUENCE [LARGE SCALE GENOMIC DNA]</scope>
    <source>
        <strain evidence="8">ATCC 51220 / DSM 2926 / LMG 16218 / CuHBu1</strain>
    </source>
</reference>
<dbReference type="EMBL" id="CP002281">
    <property type="protein sequence ID" value="ADO82041.1"/>
    <property type="molecule type" value="Genomic_DNA"/>
</dbReference>
<dbReference type="Proteomes" id="UP000006875">
    <property type="component" value="Chromosome"/>
</dbReference>
<evidence type="ECO:0000256" key="1">
    <source>
        <dbReference type="ARBA" id="ARBA00022490"/>
    </source>
</evidence>
<dbReference type="OrthoDB" id="9776534at2"/>
<dbReference type="InterPro" id="IPR016153">
    <property type="entry name" value="Heat_shock_Hsp33_N"/>
</dbReference>
<dbReference type="GO" id="GO:0044183">
    <property type="term" value="F:protein folding chaperone"/>
    <property type="evidence" value="ECO:0007669"/>
    <property type="project" value="TreeGrafter"/>
</dbReference>
<dbReference type="CDD" id="cd00498">
    <property type="entry name" value="Hsp33"/>
    <property type="match status" value="1"/>
</dbReference>
<keyword evidence="5 6" id="KW-0676">Redox-active center</keyword>
<dbReference type="AlphaFoldDB" id="E3HAG7"/>
<proteinExistence type="inferred from homology"/>
<dbReference type="Gene3D" id="3.90.1280.10">
    <property type="entry name" value="HSP33 redox switch-like"/>
    <property type="match status" value="1"/>
</dbReference>
<sequence length="295" mass="32698">MARLIRGASKNARFFIVDSKDVVQKAQDIHKCSPTAIAAFGRLLTAGIIMGAGLKGDDLMTLRTDTDGSLNHMVVTSDSLGGIKGYLSNPEAELPLKSNGQPDVGGVVGKGMLRVIKDMGLKEPYVGISNIQTGEIAEDIAYYYYTSEQTPTVLALGVSLNDDMSIKNAGGYMIQLLPDSEDQFIDKLEAKIGAIRPVTELFDGGMNLERIAKLLYEDMEDENAEKLVEDYEVYEEIETKYSCNCDKDRFYKGLVALGKNQLEEIFSEKDTLEVECHFCKSKYSFSKQEFENLMN</sequence>
<comment type="similarity">
    <text evidence="6">Belongs to the HSP33 family.</text>
</comment>
<evidence type="ECO:0000313" key="8">
    <source>
        <dbReference type="Proteomes" id="UP000006875"/>
    </source>
</evidence>
<dbReference type="HAMAP" id="MF_00117">
    <property type="entry name" value="HslO"/>
    <property type="match status" value="1"/>
</dbReference>
<comment type="subcellular location">
    <subcellularLocation>
        <location evidence="6">Cytoplasm</location>
    </subcellularLocation>
</comment>
<keyword evidence="1 6" id="KW-0963">Cytoplasm</keyword>
<evidence type="ECO:0000256" key="2">
    <source>
        <dbReference type="ARBA" id="ARBA00022833"/>
    </source>
</evidence>
<organism evidence="7 8">
    <name type="scientific">Ilyobacter polytropus (strain ATCC 51220 / DSM 2926 / LMG 16218 / CuHBu1)</name>
    <dbReference type="NCBI Taxonomy" id="572544"/>
    <lineage>
        <taxon>Bacteria</taxon>
        <taxon>Fusobacteriati</taxon>
        <taxon>Fusobacteriota</taxon>
        <taxon>Fusobacteriia</taxon>
        <taxon>Fusobacteriales</taxon>
        <taxon>Fusobacteriaceae</taxon>
        <taxon>Ilyobacter</taxon>
    </lineage>
</organism>
<gene>
    <name evidence="6" type="primary">hslO</name>
    <name evidence="7" type="ordered locus">Ilyop_0252</name>
</gene>
<evidence type="ECO:0000256" key="4">
    <source>
        <dbReference type="ARBA" id="ARBA00023186"/>
    </source>
</evidence>
<evidence type="ECO:0000256" key="5">
    <source>
        <dbReference type="ARBA" id="ARBA00023284"/>
    </source>
</evidence>
<accession>E3HAG7</accession>
<dbReference type="InterPro" id="IPR000397">
    <property type="entry name" value="Heat_shock_Hsp33"/>
</dbReference>
<dbReference type="KEGG" id="ipo:Ilyop_0252"/>
<dbReference type="PANTHER" id="PTHR30111">
    <property type="entry name" value="33 KDA CHAPERONIN"/>
    <property type="match status" value="1"/>
</dbReference>
<dbReference type="GO" id="GO:0042026">
    <property type="term" value="P:protein refolding"/>
    <property type="evidence" value="ECO:0007669"/>
    <property type="project" value="TreeGrafter"/>
</dbReference>
<dbReference type="NCBIfam" id="NF001033">
    <property type="entry name" value="PRK00114.1"/>
    <property type="match status" value="1"/>
</dbReference>
<dbReference type="PANTHER" id="PTHR30111:SF1">
    <property type="entry name" value="33 KDA CHAPERONIN"/>
    <property type="match status" value="1"/>
</dbReference>
<evidence type="ECO:0000313" key="7">
    <source>
        <dbReference type="EMBL" id="ADO82041.1"/>
    </source>
</evidence>
<keyword evidence="4 6" id="KW-0143">Chaperone</keyword>
<dbReference type="RefSeq" id="WP_013386712.1">
    <property type="nucleotide sequence ID" value="NC_014632.1"/>
</dbReference>
<evidence type="ECO:0000256" key="3">
    <source>
        <dbReference type="ARBA" id="ARBA00023157"/>
    </source>
</evidence>
<dbReference type="SUPFAM" id="SSF64397">
    <property type="entry name" value="Hsp33 domain"/>
    <property type="match status" value="1"/>
</dbReference>
<comment type="function">
    <text evidence="6">Redox regulated molecular chaperone. Protects both thermally unfolding and oxidatively damaged proteins from irreversible aggregation. Plays an important role in the bacterial defense system toward oxidative stress.</text>
</comment>
<feature type="disulfide bond" description="Redox-active" evidence="6">
    <location>
        <begin position="276"/>
        <end position="279"/>
    </location>
</feature>
<dbReference type="STRING" id="572544.Ilyop_0252"/>
<keyword evidence="8" id="KW-1185">Reference proteome</keyword>
<dbReference type="Pfam" id="PF01430">
    <property type="entry name" value="HSP33"/>
    <property type="match status" value="1"/>
</dbReference>
<dbReference type="GO" id="GO:0051082">
    <property type="term" value="F:unfolded protein binding"/>
    <property type="evidence" value="ECO:0007669"/>
    <property type="project" value="UniProtKB-UniRule"/>
</dbReference>
<dbReference type="Gene3D" id="3.55.30.10">
    <property type="entry name" value="Hsp33 domain"/>
    <property type="match status" value="1"/>
</dbReference>
<keyword evidence="3 6" id="KW-1015">Disulfide bond</keyword>
<evidence type="ECO:0000256" key="6">
    <source>
        <dbReference type="HAMAP-Rule" id="MF_00117"/>
    </source>
</evidence>
<dbReference type="HOGENOM" id="CLU_054493_1_0_0"/>
<dbReference type="PIRSF" id="PIRSF005261">
    <property type="entry name" value="Heat_shock_Hsp33"/>
    <property type="match status" value="1"/>
</dbReference>
<keyword evidence="2 6" id="KW-0862">Zinc</keyword>
<feature type="disulfide bond" description="Redox-active" evidence="6">
    <location>
        <begin position="243"/>
        <end position="245"/>
    </location>
</feature>